<dbReference type="AlphaFoldDB" id="A0A930Y3L4"/>
<dbReference type="GO" id="GO:0015937">
    <property type="term" value="P:coenzyme A biosynthetic process"/>
    <property type="evidence" value="ECO:0007669"/>
    <property type="project" value="UniProtKB-ARBA"/>
</dbReference>
<evidence type="ECO:0000313" key="3">
    <source>
        <dbReference type="EMBL" id="MBF2736001.1"/>
    </source>
</evidence>
<dbReference type="Pfam" id="PF04127">
    <property type="entry name" value="DFP"/>
    <property type="match status" value="1"/>
</dbReference>
<proteinExistence type="predicted"/>
<evidence type="ECO:0000256" key="1">
    <source>
        <dbReference type="SAM" id="MobiDB-lite"/>
    </source>
</evidence>
<comment type="caution">
    <text evidence="3">The sequence shown here is derived from an EMBL/GenBank/DDBJ whole genome shotgun (WGS) entry which is preliminary data.</text>
</comment>
<dbReference type="GO" id="GO:0003824">
    <property type="term" value="F:catalytic activity"/>
    <property type="evidence" value="ECO:0007669"/>
    <property type="project" value="UniProtKB-ARBA"/>
</dbReference>
<gene>
    <name evidence="3" type="ORF">ISN26_08080</name>
</gene>
<accession>A0A930Y3L4</accession>
<feature type="region of interest" description="Disordered" evidence="1">
    <location>
        <begin position="116"/>
        <end position="180"/>
    </location>
</feature>
<dbReference type="EMBL" id="JADHEI010000058">
    <property type="protein sequence ID" value="MBF2736001.1"/>
    <property type="molecule type" value="Genomic_DNA"/>
</dbReference>
<protein>
    <recommendedName>
        <fullName evidence="2">DNA/pantothenate metabolism flavoprotein C-terminal domain-containing protein</fullName>
    </recommendedName>
</protein>
<keyword evidence="4" id="KW-1185">Reference proteome</keyword>
<feature type="domain" description="DNA/pantothenate metabolism flavoprotein C-terminal" evidence="2">
    <location>
        <begin position="2"/>
        <end position="119"/>
    </location>
</feature>
<sequence>MVSNRSSGRMGMAMAAAAREAGARVHLLAAHASAPVPGGMASVTHAGDARRMREAALDLAASASCFIGVAAVSDYRPAKPHQGKIPRRQGGISLELEPCEDVIATVASSRKRPYCLGFEGQEPRRDRRQPPGPQPRKRRLRAGFGQIPRPRRDRGQGKAAGRPRNHRPAAAVGGVSRETRPRPQYGVAFALKQNDLHAGFSGMLETTGSLSIIGPEDGTAEAC</sequence>
<organism evidence="3 4">
    <name type="scientific">Candidatus Amphirhobacter heronislandensis</name>
    <dbReference type="NCBI Taxonomy" id="1732024"/>
    <lineage>
        <taxon>Bacteria</taxon>
        <taxon>Pseudomonadati</taxon>
        <taxon>Pseudomonadota</taxon>
        <taxon>Gammaproteobacteria</taxon>
        <taxon>Candidatus Tethybacterales</taxon>
        <taxon>Candidatus Tethybacteraceae</taxon>
        <taxon>Candidatus Amphirhobacter</taxon>
    </lineage>
</organism>
<dbReference type="InterPro" id="IPR007085">
    <property type="entry name" value="DNA/pantothenate-metab_flavo_C"/>
</dbReference>
<dbReference type="Gene3D" id="3.40.50.10300">
    <property type="entry name" value="CoaB-like"/>
    <property type="match status" value="1"/>
</dbReference>
<dbReference type="InterPro" id="IPR035929">
    <property type="entry name" value="CoaB-like_sf"/>
</dbReference>
<evidence type="ECO:0000259" key="2">
    <source>
        <dbReference type="Pfam" id="PF04127"/>
    </source>
</evidence>
<evidence type="ECO:0000313" key="4">
    <source>
        <dbReference type="Proteomes" id="UP000604381"/>
    </source>
</evidence>
<reference evidence="3" key="1">
    <citation type="submission" date="2020-10" db="EMBL/GenBank/DDBJ databases">
        <title>An improved Amphimedon queenslandica hologenome assembly reveals how three proteobacterial symbionts can extend the metabolic phenotypic of their marine sponge host.</title>
        <authorList>
            <person name="Degnan B."/>
            <person name="Degnan S."/>
            <person name="Xiang X."/>
        </authorList>
    </citation>
    <scope>NUCLEOTIDE SEQUENCE</scope>
    <source>
        <strain evidence="3">AqS2</strain>
    </source>
</reference>
<dbReference type="Proteomes" id="UP000604381">
    <property type="component" value="Unassembled WGS sequence"/>
</dbReference>
<dbReference type="SUPFAM" id="SSF102645">
    <property type="entry name" value="CoaB-like"/>
    <property type="match status" value="1"/>
</dbReference>
<name>A0A930Y3L4_9GAMM</name>